<evidence type="ECO:0000256" key="7">
    <source>
        <dbReference type="ARBA" id="ARBA00022842"/>
    </source>
</evidence>
<feature type="binding site" evidence="13">
    <location>
        <position position="330"/>
    </location>
    <ligand>
        <name>Mg(2+)</name>
        <dbReference type="ChEBI" id="CHEBI:18420"/>
        <label>1</label>
    </ligand>
</feature>
<comment type="function">
    <text evidence="8">Acts on ADP-mannose and ADP-glucose as well as ADP-ribose. Prevents glycogen biosynthesis. The reaction catalyzed by this enzyme is a limiting step of the gluconeogenic process.</text>
</comment>
<dbReference type="STRING" id="1470563.SAMN05444000_12335"/>
<dbReference type="Gene3D" id="3.90.79.10">
    <property type="entry name" value="Nucleoside Triphosphate Pyrophosphohydrolase"/>
    <property type="match status" value="1"/>
</dbReference>
<dbReference type="GO" id="GO:0005829">
    <property type="term" value="C:cytosol"/>
    <property type="evidence" value="ECO:0007669"/>
    <property type="project" value="TreeGrafter"/>
</dbReference>
<protein>
    <recommendedName>
        <fullName evidence="4">ADP-ribose pyrophosphatase</fullName>
        <ecNumber evidence="3">3.6.1.13</ecNumber>
    </recommendedName>
    <alternativeName>
        <fullName evidence="9">ADP-ribose diphosphatase</fullName>
    </alternativeName>
    <alternativeName>
        <fullName evidence="11">ADP-ribose phosphohydrolase</fullName>
    </alternativeName>
    <alternativeName>
        <fullName evidence="10">Adenosine diphosphoribose pyrophosphatase</fullName>
    </alternativeName>
</protein>
<dbReference type="GO" id="GO:0006753">
    <property type="term" value="P:nucleoside phosphate metabolic process"/>
    <property type="evidence" value="ECO:0007669"/>
    <property type="project" value="TreeGrafter"/>
</dbReference>
<feature type="binding site" evidence="13">
    <location>
        <position position="281"/>
    </location>
    <ligand>
        <name>Mg(2+)</name>
        <dbReference type="ChEBI" id="CHEBI:18420"/>
        <label>1</label>
    </ligand>
</feature>
<dbReference type="SUPFAM" id="SSF55811">
    <property type="entry name" value="Nudix"/>
    <property type="match status" value="1"/>
</dbReference>
<dbReference type="InterPro" id="IPR036568">
    <property type="entry name" value="GGCT-like_sf"/>
</dbReference>
<evidence type="ECO:0000256" key="2">
    <source>
        <dbReference type="ARBA" id="ARBA00007482"/>
    </source>
</evidence>
<dbReference type="InterPro" id="IPR013024">
    <property type="entry name" value="GGCT-like"/>
</dbReference>
<evidence type="ECO:0000256" key="13">
    <source>
        <dbReference type="PIRSR" id="PIRSR604385-2"/>
    </source>
</evidence>
<evidence type="ECO:0000256" key="9">
    <source>
        <dbReference type="ARBA" id="ARBA00030162"/>
    </source>
</evidence>
<organism evidence="16 17">
    <name type="scientific">Shimia gijangensis</name>
    <dbReference type="NCBI Taxonomy" id="1470563"/>
    <lineage>
        <taxon>Bacteria</taxon>
        <taxon>Pseudomonadati</taxon>
        <taxon>Pseudomonadota</taxon>
        <taxon>Alphaproteobacteria</taxon>
        <taxon>Rhodobacterales</taxon>
        <taxon>Roseobacteraceae</taxon>
    </lineage>
</organism>
<dbReference type="Pfam" id="PF06094">
    <property type="entry name" value="GGACT"/>
    <property type="match status" value="1"/>
</dbReference>
<dbReference type="GO" id="GO:0047631">
    <property type="term" value="F:ADP-ribose diphosphatase activity"/>
    <property type="evidence" value="ECO:0007669"/>
    <property type="project" value="UniProtKB-EC"/>
</dbReference>
<dbReference type="InterPro" id="IPR020084">
    <property type="entry name" value="NUDIX_hydrolase_CS"/>
</dbReference>
<dbReference type="EC" id="3.6.1.13" evidence="3"/>
<keyword evidence="6" id="KW-0378">Hydrolase</keyword>
<keyword evidence="7 13" id="KW-0460">Magnesium</keyword>
<feature type="binding site" evidence="13">
    <location>
        <position position="261"/>
    </location>
    <ligand>
        <name>Mg(2+)</name>
        <dbReference type="ChEBI" id="CHEBI:18420"/>
        <label>1</label>
    </ligand>
</feature>
<evidence type="ECO:0000256" key="11">
    <source>
        <dbReference type="ARBA" id="ARBA00033056"/>
    </source>
</evidence>
<dbReference type="PROSITE" id="PS00893">
    <property type="entry name" value="NUDIX_BOX"/>
    <property type="match status" value="1"/>
</dbReference>
<comment type="cofactor">
    <cofactor evidence="1 13">
        <name>Mg(2+)</name>
        <dbReference type="ChEBI" id="CHEBI:18420"/>
    </cofactor>
</comment>
<evidence type="ECO:0000313" key="17">
    <source>
        <dbReference type="Proteomes" id="UP000183982"/>
    </source>
</evidence>
<comment type="catalytic activity">
    <reaction evidence="12">
        <text>ADP-D-ribose + H2O = D-ribose 5-phosphate + AMP + 2 H(+)</text>
        <dbReference type="Rhea" id="RHEA:10412"/>
        <dbReference type="ChEBI" id="CHEBI:15377"/>
        <dbReference type="ChEBI" id="CHEBI:15378"/>
        <dbReference type="ChEBI" id="CHEBI:57967"/>
        <dbReference type="ChEBI" id="CHEBI:78346"/>
        <dbReference type="ChEBI" id="CHEBI:456215"/>
        <dbReference type="EC" id="3.6.1.13"/>
    </reaction>
</comment>
<sequence length="374" mass="41771">MKTLFFYGTLRYVPLLAIVLGRAAKKLNICEAQLENHTVSWAKNQVFPMISAGGDGAKGILVSGLSDSDIARLNYYEGGFDYDLKPVLVSANGLDVETEVYFPNPDLWQIGEDWSLEKWIADWGEMTLFAAREVMSYFGQYSAEKIATMFPMIRARATAKVNARMHNLGSSPSGFSDRDVQVHAMVRPYVDFFTMNEFDLSFRRYDGGQSDMVRRAVFIATDAVIVLPYDPVRDRVLLIEQFRPGPFARGDKLPWQLEPIAGRVDAGEHPEDTAHRESEEEAGLTLQSLHEVAHCYASPGCSTEYYNIYIGLADLPDTVAGVAGLDSEAEDIKSYLFSFDELMGLVDNMQAVNAPLVLAGLWLARHRERLRGNA</sequence>
<dbReference type="AlphaFoldDB" id="A0A1M6QVF8"/>
<dbReference type="EMBL" id="FQZQ01000023">
    <property type="protein sequence ID" value="SHK24249.1"/>
    <property type="molecule type" value="Genomic_DNA"/>
</dbReference>
<feature type="short sequence motif" description="Nudix box" evidence="14">
    <location>
        <begin position="262"/>
        <end position="284"/>
    </location>
</feature>
<evidence type="ECO:0000256" key="12">
    <source>
        <dbReference type="ARBA" id="ARBA00049546"/>
    </source>
</evidence>
<dbReference type="PANTHER" id="PTHR11839:SF5">
    <property type="entry name" value="ADP-RIBOSE PYROPHOSPHATASE"/>
    <property type="match status" value="1"/>
</dbReference>
<keyword evidence="5 13" id="KW-0479">Metal-binding</keyword>
<dbReference type="Proteomes" id="UP000183982">
    <property type="component" value="Unassembled WGS sequence"/>
</dbReference>
<dbReference type="PROSITE" id="PS51462">
    <property type="entry name" value="NUDIX"/>
    <property type="match status" value="1"/>
</dbReference>
<reference evidence="17" key="1">
    <citation type="submission" date="2016-11" db="EMBL/GenBank/DDBJ databases">
        <authorList>
            <person name="Varghese N."/>
            <person name="Submissions S."/>
        </authorList>
    </citation>
    <scope>NUCLEOTIDE SEQUENCE [LARGE SCALE GENOMIC DNA]</scope>
    <source>
        <strain evidence="17">DSM 100564</strain>
    </source>
</reference>
<evidence type="ECO:0000256" key="4">
    <source>
        <dbReference type="ARBA" id="ARBA00013297"/>
    </source>
</evidence>
<dbReference type="Gene3D" id="3.10.490.10">
    <property type="entry name" value="Gamma-glutamyl cyclotransferase-like"/>
    <property type="match status" value="1"/>
</dbReference>
<dbReference type="GO" id="GO:0019693">
    <property type="term" value="P:ribose phosphate metabolic process"/>
    <property type="evidence" value="ECO:0007669"/>
    <property type="project" value="TreeGrafter"/>
</dbReference>
<dbReference type="SUPFAM" id="SSF110857">
    <property type="entry name" value="Gamma-glutamyl cyclotransferase-like"/>
    <property type="match status" value="1"/>
</dbReference>
<comment type="similarity">
    <text evidence="2">Belongs to the Nudix hydrolase family. NudF subfamily.</text>
</comment>
<dbReference type="InterPro" id="IPR009288">
    <property type="entry name" value="AIG2-like_dom"/>
</dbReference>
<dbReference type="InterPro" id="IPR015797">
    <property type="entry name" value="NUDIX_hydrolase-like_dom_sf"/>
</dbReference>
<evidence type="ECO:0000256" key="5">
    <source>
        <dbReference type="ARBA" id="ARBA00022723"/>
    </source>
</evidence>
<feature type="binding site" evidence="13">
    <location>
        <position position="277"/>
    </location>
    <ligand>
        <name>Mg(2+)</name>
        <dbReference type="ChEBI" id="CHEBI:18420"/>
        <label>1</label>
    </ligand>
</feature>
<dbReference type="GO" id="GO:0046872">
    <property type="term" value="F:metal ion binding"/>
    <property type="evidence" value="ECO:0007669"/>
    <property type="project" value="UniProtKB-KW"/>
</dbReference>
<dbReference type="InterPro" id="IPR004385">
    <property type="entry name" value="NDP_pyrophosphatase"/>
</dbReference>
<evidence type="ECO:0000256" key="6">
    <source>
        <dbReference type="ARBA" id="ARBA00022801"/>
    </source>
</evidence>
<accession>A0A1M6QVF8</accession>
<evidence type="ECO:0000256" key="1">
    <source>
        <dbReference type="ARBA" id="ARBA00001946"/>
    </source>
</evidence>
<evidence type="ECO:0000256" key="14">
    <source>
        <dbReference type="PIRSR" id="PIRSR604385-3"/>
    </source>
</evidence>
<proteinExistence type="inferred from homology"/>
<evidence type="ECO:0000256" key="8">
    <source>
        <dbReference type="ARBA" id="ARBA00025164"/>
    </source>
</evidence>
<dbReference type="CDD" id="cd24155">
    <property type="entry name" value="NUDIX_ADPRase"/>
    <property type="match status" value="1"/>
</dbReference>
<evidence type="ECO:0000313" key="16">
    <source>
        <dbReference type="EMBL" id="SHK24249.1"/>
    </source>
</evidence>
<dbReference type="Pfam" id="PF00293">
    <property type="entry name" value="NUDIX"/>
    <property type="match status" value="1"/>
</dbReference>
<dbReference type="OrthoDB" id="5292471at2"/>
<dbReference type="GO" id="GO:0019144">
    <property type="term" value="F:ADP-sugar diphosphatase activity"/>
    <property type="evidence" value="ECO:0007669"/>
    <property type="project" value="TreeGrafter"/>
</dbReference>
<evidence type="ECO:0000256" key="10">
    <source>
        <dbReference type="ARBA" id="ARBA00030308"/>
    </source>
</evidence>
<gene>
    <name evidence="16" type="ORF">SAMN05444000_12335</name>
</gene>
<dbReference type="NCBIfam" id="TIGR00052">
    <property type="entry name" value="nudix-type nucleoside diphosphatase, YffH/AdpP family"/>
    <property type="match status" value="1"/>
</dbReference>
<dbReference type="InterPro" id="IPR000086">
    <property type="entry name" value="NUDIX_hydrolase_dom"/>
</dbReference>
<dbReference type="CDD" id="cd06661">
    <property type="entry name" value="GGCT_like"/>
    <property type="match status" value="1"/>
</dbReference>
<evidence type="ECO:0000259" key="15">
    <source>
        <dbReference type="PROSITE" id="PS51462"/>
    </source>
</evidence>
<feature type="domain" description="Nudix hydrolase" evidence="15">
    <location>
        <begin position="219"/>
        <end position="359"/>
    </location>
</feature>
<keyword evidence="17" id="KW-1185">Reference proteome</keyword>
<dbReference type="PANTHER" id="PTHR11839">
    <property type="entry name" value="UDP/ADP-SUGAR PYROPHOSPHATASE"/>
    <property type="match status" value="1"/>
</dbReference>
<name>A0A1M6QVF8_9RHOB</name>
<evidence type="ECO:0000256" key="3">
    <source>
        <dbReference type="ARBA" id="ARBA00012453"/>
    </source>
</evidence>